<keyword evidence="1" id="KW-1133">Transmembrane helix</keyword>
<keyword evidence="1" id="KW-0812">Transmembrane</keyword>
<evidence type="ECO:0000313" key="3">
    <source>
        <dbReference type="Proteomes" id="UP000250006"/>
    </source>
</evidence>
<organism evidence="2 3">
    <name type="scientific">Actinomyces bovis</name>
    <dbReference type="NCBI Taxonomy" id="1658"/>
    <lineage>
        <taxon>Bacteria</taxon>
        <taxon>Bacillati</taxon>
        <taxon>Actinomycetota</taxon>
        <taxon>Actinomycetes</taxon>
        <taxon>Actinomycetales</taxon>
        <taxon>Actinomycetaceae</taxon>
        <taxon>Actinomyces</taxon>
    </lineage>
</organism>
<proteinExistence type="predicted"/>
<accession>A0ABY1VPR3</accession>
<evidence type="ECO:0000256" key="1">
    <source>
        <dbReference type="SAM" id="Phobius"/>
    </source>
</evidence>
<dbReference type="EMBL" id="UAPQ01000009">
    <property type="protein sequence ID" value="SPT53990.1"/>
    <property type="molecule type" value="Genomic_DNA"/>
</dbReference>
<feature type="transmembrane region" description="Helical" evidence="1">
    <location>
        <begin position="124"/>
        <end position="142"/>
    </location>
</feature>
<keyword evidence="1" id="KW-0472">Membrane</keyword>
<name>A0ABY1VPR3_9ACTO</name>
<gene>
    <name evidence="2" type="ORF">NCTC11535_01686</name>
</gene>
<dbReference type="Pfam" id="PF13787">
    <property type="entry name" value="HXXEE"/>
    <property type="match status" value="1"/>
</dbReference>
<feature type="transmembrane region" description="Helical" evidence="1">
    <location>
        <begin position="154"/>
        <end position="177"/>
    </location>
</feature>
<protein>
    <submittedName>
        <fullName evidence="2">Uncharacterized protein</fullName>
    </submittedName>
</protein>
<reference evidence="2 3" key="1">
    <citation type="submission" date="2018-06" db="EMBL/GenBank/DDBJ databases">
        <authorList>
            <consortium name="Pathogen Informatics"/>
            <person name="Doyle S."/>
        </authorList>
    </citation>
    <scope>NUCLEOTIDE SEQUENCE [LARGE SCALE GENOMIC DNA]</scope>
    <source>
        <strain evidence="2 3">NCTC11535</strain>
    </source>
</reference>
<sequence length="187" mass="19761">MGVDSPYGAIMNSLGLSRLDLATLGLGLCYFANDIEELLTMRSSTAKVVQRLPEWLPLPLSLREQGVNQAHINLAVGLIGMHWVGASLAGFRSGGRSVWFQNAAAAWSLHGFAHIGSSLMMRGYTSGVATAPLVLGYGVFAFHELRVAGVPKQVTPSGVAVSGVALLAAHSGAALLLHTWRHLSCSR</sequence>
<comment type="caution">
    <text evidence="2">The sequence shown here is derived from an EMBL/GenBank/DDBJ whole genome shotgun (WGS) entry which is preliminary data.</text>
</comment>
<dbReference type="Proteomes" id="UP000250006">
    <property type="component" value="Unassembled WGS sequence"/>
</dbReference>
<dbReference type="InterPro" id="IPR025671">
    <property type="entry name" value="HXXEE"/>
</dbReference>
<keyword evidence="3" id="KW-1185">Reference proteome</keyword>
<evidence type="ECO:0000313" key="2">
    <source>
        <dbReference type="EMBL" id="SPT53990.1"/>
    </source>
</evidence>